<dbReference type="InterPro" id="IPR021109">
    <property type="entry name" value="Peptidase_aspartic_dom_sf"/>
</dbReference>
<dbReference type="KEGG" id="pda:120106749"/>
<dbReference type="GeneID" id="120106749"/>
<dbReference type="PANTHER" id="PTHR33067">
    <property type="entry name" value="RNA-DIRECTED DNA POLYMERASE-RELATED"/>
    <property type="match status" value="1"/>
</dbReference>
<feature type="compositionally biased region" description="Basic and acidic residues" evidence="1">
    <location>
        <begin position="76"/>
        <end position="93"/>
    </location>
</feature>
<dbReference type="AlphaFoldDB" id="A0A8B8ZND3"/>
<dbReference type="Gene3D" id="2.40.70.10">
    <property type="entry name" value="Acid Proteases"/>
    <property type="match status" value="1"/>
</dbReference>
<dbReference type="Pfam" id="PF13650">
    <property type="entry name" value="Asp_protease_2"/>
    <property type="match status" value="1"/>
</dbReference>
<reference evidence="3" key="1">
    <citation type="submission" date="2025-08" db="UniProtKB">
        <authorList>
            <consortium name="RefSeq"/>
        </authorList>
    </citation>
    <scope>IDENTIFICATION</scope>
    <source>
        <tissue evidence="3">Young leaves</tissue>
    </source>
</reference>
<organism evidence="2 3">
    <name type="scientific">Phoenix dactylifera</name>
    <name type="common">Date palm</name>
    <dbReference type="NCBI Taxonomy" id="42345"/>
    <lineage>
        <taxon>Eukaryota</taxon>
        <taxon>Viridiplantae</taxon>
        <taxon>Streptophyta</taxon>
        <taxon>Embryophyta</taxon>
        <taxon>Tracheophyta</taxon>
        <taxon>Spermatophyta</taxon>
        <taxon>Magnoliopsida</taxon>
        <taxon>Liliopsida</taxon>
        <taxon>Arecaceae</taxon>
        <taxon>Coryphoideae</taxon>
        <taxon>Phoeniceae</taxon>
        <taxon>Phoenix</taxon>
    </lineage>
</organism>
<evidence type="ECO:0000256" key="1">
    <source>
        <dbReference type="SAM" id="MobiDB-lite"/>
    </source>
</evidence>
<gene>
    <name evidence="3" type="primary">LOC120106749</name>
</gene>
<proteinExistence type="predicted"/>
<evidence type="ECO:0000313" key="3">
    <source>
        <dbReference type="RefSeq" id="XP_038975731.1"/>
    </source>
</evidence>
<keyword evidence="2" id="KW-1185">Reference proteome</keyword>
<dbReference type="PANTHER" id="PTHR33067:SF32">
    <property type="entry name" value="ASPARTIC PEPTIDASE DDI1-TYPE DOMAIN-CONTAINING PROTEIN"/>
    <property type="match status" value="1"/>
</dbReference>
<feature type="compositionally biased region" description="Polar residues" evidence="1">
    <location>
        <begin position="54"/>
        <end position="71"/>
    </location>
</feature>
<dbReference type="RefSeq" id="XP_038975731.1">
    <property type="nucleotide sequence ID" value="XM_039119803.1"/>
</dbReference>
<feature type="non-terminal residue" evidence="3">
    <location>
        <position position="547"/>
    </location>
</feature>
<dbReference type="OrthoDB" id="674712at2759"/>
<sequence length="547" mass="62359">MQGQTQINQNTMQSLQELKNSVGRIEAQLNVRERGTFPAQPQSNPKGQHEVHEASSSQPKFEQVKSVTTLRSGKIINKEIPTEDDKSEKSIEKNDEDDNEQNDPILHHKIVAPFSQRLLAAKKGIPDQEILNIFKQVKINIPLLDAIKQIPSYAKFLKDLCTIKRKLYVQKKAFLTEQVSAILKHNTPPKYKDPGCPTISCIIGNFRIQRALLDLGASVNLLPYSVYEQLGLGELKPTKVTLQLANRSIKIPRGIVEDVLVQIDKFYFLVDFIVLDTQPVMNCTTPIPVILGRPFLATSNALINCRNGIMKMSFGNMTIDFNIFNICKQPDNDNENDEIHGVNLIDSIVEDALVPSLSSDPLETCLTYFGNTDINQNFREISAILDSAPLLDTDRWKSRFEELPTRNNSPLPSSVQAPKLELKPLPSELKYAYLGQEETFPVIISSQLEQSQEGELPSQWNKQDKRKFLTEIKFFFWDDPYLFKYCPDQIIRRCVPNDEAYRTAFKSPIGMSPYRLIFGKPCHLPVELEHRAYWAIKRFNFDMDKAS</sequence>
<dbReference type="CDD" id="cd00303">
    <property type="entry name" value="retropepsin_like"/>
    <property type="match status" value="1"/>
</dbReference>
<name>A0A8B8ZND3_PHODC</name>
<dbReference type="Proteomes" id="UP000228380">
    <property type="component" value="Unplaced"/>
</dbReference>
<protein>
    <submittedName>
        <fullName evidence="3">Uncharacterized protein LOC120106749</fullName>
    </submittedName>
</protein>
<dbReference type="SUPFAM" id="SSF50630">
    <property type="entry name" value="Acid proteases"/>
    <property type="match status" value="1"/>
</dbReference>
<accession>A0A8B8ZND3</accession>
<feature type="region of interest" description="Disordered" evidence="1">
    <location>
        <begin position="26"/>
        <end position="103"/>
    </location>
</feature>
<evidence type="ECO:0000313" key="2">
    <source>
        <dbReference type="Proteomes" id="UP000228380"/>
    </source>
</evidence>